<keyword evidence="5" id="KW-0479">Metal-binding</keyword>
<keyword evidence="13" id="KW-1185">Reference proteome</keyword>
<accession>A0A974WR95</accession>
<keyword evidence="4" id="KW-0808">Transferase</keyword>
<evidence type="ECO:0000256" key="4">
    <source>
        <dbReference type="ARBA" id="ARBA00022679"/>
    </source>
</evidence>
<sequence>MFFKNIIFPIYLDYSSTTPVDPRVLEKMLPYFYYNFGNYSSKNHLFGWNSNYFVEVSRIKVSNFLNCDSREIIWTSNSTESNNICIKSISLFYKNKSKHIISIQTEHKSILECLNFLKFEGFDITYLNLKNNGLINFYNFSYYLKISTLLITISYVNNEIGIIQNIFKLSNFCKIKKIFFHLDCSQAISKILINLNLLKIDMLTISAHKIYGPKGISCFYLRRKSNIYFKPIIHGGDQEKKIRPGTLSVPQIIGFGESLSIIKSIFFYENLKIKNFKNIFFYELLKIDSIYLNGDFKYRIPHNLNISFNFIEGESLILSIYNIAISTGSACVSNNLESSYVLKQLNNSKIINNSLRFVFGRFNILSDIYFILKILFYNIFKLRNLSPLL</sequence>
<dbReference type="InterPro" id="IPR015421">
    <property type="entry name" value="PyrdxlP-dep_Trfase_major"/>
</dbReference>
<dbReference type="GO" id="GO:0051536">
    <property type="term" value="F:iron-sulfur cluster binding"/>
    <property type="evidence" value="ECO:0007669"/>
    <property type="project" value="UniProtKB-KW"/>
</dbReference>
<dbReference type="SUPFAM" id="SSF53383">
    <property type="entry name" value="PLP-dependent transferases"/>
    <property type="match status" value="1"/>
</dbReference>
<organism evidence="12 13">
    <name type="scientific">Candidatus Nasuia deltocephalincola</name>
    <dbReference type="NCBI Taxonomy" id="1160784"/>
    <lineage>
        <taxon>Bacteria</taxon>
        <taxon>Pseudomonadati</taxon>
        <taxon>Pseudomonadota</taxon>
        <taxon>Betaproteobacteria</taxon>
        <taxon>Candidatus Nasuia</taxon>
    </lineage>
</organism>
<dbReference type="InterPro" id="IPR015424">
    <property type="entry name" value="PyrdxlP-dep_Trfase"/>
</dbReference>
<comment type="catalytic activity">
    <reaction evidence="9">
        <text>(sulfur carrier)-H + L-cysteine = (sulfur carrier)-SH + L-alanine</text>
        <dbReference type="Rhea" id="RHEA:43892"/>
        <dbReference type="Rhea" id="RHEA-COMP:14737"/>
        <dbReference type="Rhea" id="RHEA-COMP:14739"/>
        <dbReference type="ChEBI" id="CHEBI:29917"/>
        <dbReference type="ChEBI" id="CHEBI:35235"/>
        <dbReference type="ChEBI" id="CHEBI:57972"/>
        <dbReference type="ChEBI" id="CHEBI:64428"/>
        <dbReference type="EC" id="2.8.1.7"/>
    </reaction>
</comment>
<dbReference type="AlphaFoldDB" id="A0A974WR95"/>
<dbReference type="InterPro" id="IPR020578">
    <property type="entry name" value="Aminotrans_V_PyrdxlP_BS"/>
</dbReference>
<protein>
    <recommendedName>
        <fullName evidence="3">cysteine desulfurase</fullName>
        <ecNumber evidence="3">2.8.1.7</ecNumber>
    </recommendedName>
</protein>
<dbReference type="Proteomes" id="UP000663075">
    <property type="component" value="Chromosome"/>
</dbReference>
<keyword evidence="6" id="KW-0663">Pyridoxal phosphate</keyword>
<dbReference type="Gene3D" id="3.40.640.10">
    <property type="entry name" value="Type I PLP-dependent aspartate aminotransferase-like (Major domain)"/>
    <property type="match status" value="1"/>
</dbReference>
<comment type="similarity">
    <text evidence="2">Belongs to the class-V pyridoxal-phosphate-dependent aminotransferase family. NifS/IscS subfamily.</text>
</comment>
<dbReference type="GO" id="GO:0031071">
    <property type="term" value="F:cysteine desulfurase activity"/>
    <property type="evidence" value="ECO:0007669"/>
    <property type="project" value="UniProtKB-EC"/>
</dbReference>
<evidence type="ECO:0000256" key="7">
    <source>
        <dbReference type="ARBA" id="ARBA00023004"/>
    </source>
</evidence>
<dbReference type="Pfam" id="PF00266">
    <property type="entry name" value="Aminotran_5"/>
    <property type="match status" value="1"/>
</dbReference>
<evidence type="ECO:0000313" key="12">
    <source>
        <dbReference type="EMBL" id="QSF25334.1"/>
    </source>
</evidence>
<keyword evidence="7" id="KW-0408">Iron</keyword>
<comment type="cofactor">
    <cofactor evidence="1 10">
        <name>pyridoxal 5'-phosphate</name>
        <dbReference type="ChEBI" id="CHEBI:597326"/>
    </cofactor>
</comment>
<reference evidence="12" key="1">
    <citation type="submission" date="2017-11" db="EMBL/GenBank/DDBJ databases">
        <authorList>
            <person name="Jian Z."/>
        </authorList>
    </citation>
    <scope>NUCLEOTIDE SEQUENCE</scope>
    <source>
        <strain evidence="12">YC</strain>
    </source>
</reference>
<evidence type="ECO:0000256" key="3">
    <source>
        <dbReference type="ARBA" id="ARBA00012239"/>
    </source>
</evidence>
<feature type="domain" description="Aminotransferase class V" evidence="11">
    <location>
        <begin position="10"/>
        <end position="368"/>
    </location>
</feature>
<name>A0A974WR95_9PROT</name>
<evidence type="ECO:0000256" key="8">
    <source>
        <dbReference type="ARBA" id="ARBA00023014"/>
    </source>
</evidence>
<evidence type="ECO:0000256" key="2">
    <source>
        <dbReference type="ARBA" id="ARBA00006490"/>
    </source>
</evidence>
<keyword evidence="8" id="KW-0411">Iron-sulfur</keyword>
<dbReference type="EC" id="2.8.1.7" evidence="3"/>
<dbReference type="InterPro" id="IPR000192">
    <property type="entry name" value="Aminotrans_V_dom"/>
</dbReference>
<dbReference type="GO" id="GO:0046872">
    <property type="term" value="F:metal ion binding"/>
    <property type="evidence" value="ECO:0007669"/>
    <property type="project" value="UniProtKB-KW"/>
</dbReference>
<evidence type="ECO:0000256" key="1">
    <source>
        <dbReference type="ARBA" id="ARBA00001933"/>
    </source>
</evidence>
<gene>
    <name evidence="12" type="ORF">CU086_00695</name>
</gene>
<dbReference type="InterPro" id="IPR015422">
    <property type="entry name" value="PyrdxlP-dep_Trfase_small"/>
</dbReference>
<dbReference type="PANTHER" id="PTHR11601:SF34">
    <property type="entry name" value="CYSTEINE DESULFURASE"/>
    <property type="match status" value="1"/>
</dbReference>
<dbReference type="PANTHER" id="PTHR11601">
    <property type="entry name" value="CYSTEINE DESULFURYLASE FAMILY MEMBER"/>
    <property type="match status" value="1"/>
</dbReference>
<evidence type="ECO:0000256" key="9">
    <source>
        <dbReference type="ARBA" id="ARBA00050776"/>
    </source>
</evidence>
<dbReference type="Gene3D" id="3.90.1150.10">
    <property type="entry name" value="Aspartate Aminotransferase, domain 1"/>
    <property type="match status" value="1"/>
</dbReference>
<evidence type="ECO:0000256" key="5">
    <source>
        <dbReference type="ARBA" id="ARBA00022723"/>
    </source>
</evidence>
<evidence type="ECO:0000259" key="11">
    <source>
        <dbReference type="Pfam" id="PF00266"/>
    </source>
</evidence>
<evidence type="ECO:0000256" key="6">
    <source>
        <dbReference type="ARBA" id="ARBA00022898"/>
    </source>
</evidence>
<dbReference type="EMBL" id="CP024850">
    <property type="protein sequence ID" value="QSF25334.1"/>
    <property type="molecule type" value="Genomic_DNA"/>
</dbReference>
<evidence type="ECO:0000313" key="13">
    <source>
        <dbReference type="Proteomes" id="UP000663075"/>
    </source>
</evidence>
<dbReference type="PIRSF" id="PIRSF005572">
    <property type="entry name" value="NifS"/>
    <property type="match status" value="1"/>
</dbReference>
<dbReference type="InterPro" id="IPR016454">
    <property type="entry name" value="Cysteine_dSase"/>
</dbReference>
<evidence type="ECO:0000256" key="10">
    <source>
        <dbReference type="RuleBase" id="RU004504"/>
    </source>
</evidence>
<dbReference type="PROSITE" id="PS00595">
    <property type="entry name" value="AA_TRANSFER_CLASS_5"/>
    <property type="match status" value="1"/>
</dbReference>
<proteinExistence type="inferred from homology"/>